<evidence type="ECO:0000256" key="3">
    <source>
        <dbReference type="ARBA" id="ARBA00022452"/>
    </source>
</evidence>
<feature type="chain" id="PRO_5015776198" description="Pesticin receptor" evidence="15">
    <location>
        <begin position="25"/>
        <end position="908"/>
    </location>
</feature>
<feature type="domain" description="TonB-dependent receptor-like beta-barrel" evidence="16">
    <location>
        <begin position="461"/>
        <end position="873"/>
    </location>
</feature>
<feature type="domain" description="TonB-dependent receptor plug" evidence="17">
    <location>
        <begin position="48"/>
        <end position="162"/>
    </location>
</feature>
<keyword evidence="6 15" id="KW-0732">Signal</keyword>
<dbReference type="InterPro" id="IPR039426">
    <property type="entry name" value="TonB-dep_rcpt-like"/>
</dbReference>
<evidence type="ECO:0000259" key="17">
    <source>
        <dbReference type="Pfam" id="PF07715"/>
    </source>
</evidence>
<dbReference type="EMBL" id="CP029347">
    <property type="protein sequence ID" value="AWL11113.1"/>
    <property type="molecule type" value="Genomic_DNA"/>
</dbReference>
<dbReference type="InterPro" id="IPR037066">
    <property type="entry name" value="Plug_dom_sf"/>
</dbReference>
<dbReference type="AlphaFoldDB" id="A0A2S2E0G6"/>
<protein>
    <recommendedName>
        <fullName evidence="20">Pesticin receptor</fullName>
    </recommendedName>
</protein>
<dbReference type="PROSITE" id="PS52016">
    <property type="entry name" value="TONB_DEPENDENT_REC_3"/>
    <property type="match status" value="1"/>
</dbReference>
<evidence type="ECO:0000313" key="18">
    <source>
        <dbReference type="EMBL" id="AWL11113.1"/>
    </source>
</evidence>
<keyword evidence="11 12" id="KW-0998">Cell outer membrane</keyword>
<evidence type="ECO:0000256" key="13">
    <source>
        <dbReference type="PROSITE-ProRule" id="PRU10143"/>
    </source>
</evidence>
<evidence type="ECO:0000256" key="12">
    <source>
        <dbReference type="PROSITE-ProRule" id="PRU01360"/>
    </source>
</evidence>
<dbReference type="KEGG" id="salh:HMF8227_00617"/>
<feature type="signal peptide" evidence="15">
    <location>
        <begin position="1"/>
        <end position="24"/>
    </location>
</feature>
<evidence type="ECO:0000256" key="4">
    <source>
        <dbReference type="ARBA" id="ARBA00022496"/>
    </source>
</evidence>
<keyword evidence="4" id="KW-0410">Iron transport</keyword>
<dbReference type="RefSeq" id="WP_109338783.1">
    <property type="nucleotide sequence ID" value="NZ_CP029347.1"/>
</dbReference>
<dbReference type="GO" id="GO:0006826">
    <property type="term" value="P:iron ion transport"/>
    <property type="evidence" value="ECO:0007669"/>
    <property type="project" value="UniProtKB-KW"/>
</dbReference>
<accession>A0A2S2E0G6</accession>
<sequence>MFSRKKLSYAVITALAASSSTAIAQEEQEKKGVVETIQVTATKRTESVQDIPVAVNALNGKQLDNLGLDNFNDYVEFLPNVVFQGTGPGQNEVYIRGAATNQSSITLSSVQALQPAVAFYLDEQPISMQGRNLDVYATDMQRVEVLPGPQGTLFGASSQAGTVRLITNKPDHAGFAAGFDTSVSTTKGGEMSNSVEAYLNLALTDDLAVRVAAYNDNQGGWIDNILNDPDGKGYKGSAVVISRISGGVLSDPENTPVTAPKNDHLVEDDINDAVYSGARFGLSYNINADWNLLVQHTQQSLATEGVFSYDPNLDGESSVNRFQPETNDDDFGLTTWTLEGRMDQLEVVYTGGFLDRDIYSNIDYTGYTNGGQFSAFYVCNYGGDIAPEDEACLDPTKFYKEETESSRVTHEFRINTPMENRWRITAGVFYDDQEVATVGQFKIASTEKFPNLARTLAGDEGINSDGGPFPSEVSFVNDVTHTMEQIAVFGQGEYDITDNVTLTLGARWYEIDDIYKGSTTTADVSGRLRAFGDGSDEALLDFFGPRITEEDVSNDPNLTMDDVTDGLNDDGRDFIEAIQSGQLDVSLLDDSGTLSVDDTILKASLDWKVNDDVLLFATYSEGFRPPVTNRVGGDASSTQSGAFEGFRIPVYSLTDTLDNYELGMKGTFLDGSLKFNATGYYSEINDLQTSRFDPTNISFLVFTDNVGKAEVQGVDADFQWYATSNLVLTGAFSVLDTELTEINRELRGIAPPEGSELPFSADFSGNLAARYFYMMDNGWEGYVNGSINYTGDRKVGMKMDAYAMENATQLIYGTGSGLTIEQEAAVYEGAGYTDPDGNTFAGGRYVQDAYAVANLAFGVQADEWSAELFIDNVFDERGIQYIDTQQYTPKVVSSRPRTVGVRFSYDAF</sequence>
<evidence type="ECO:0000256" key="14">
    <source>
        <dbReference type="RuleBase" id="RU003357"/>
    </source>
</evidence>
<evidence type="ECO:0000256" key="10">
    <source>
        <dbReference type="ARBA" id="ARBA00023136"/>
    </source>
</evidence>
<keyword evidence="9 13" id="KW-0798">TonB box</keyword>
<evidence type="ECO:0000256" key="15">
    <source>
        <dbReference type="SAM" id="SignalP"/>
    </source>
</evidence>
<comment type="subcellular location">
    <subcellularLocation>
        <location evidence="1 12">Cell outer membrane</location>
        <topology evidence="1 12">Multi-pass membrane protein</topology>
    </subcellularLocation>
</comment>
<keyword evidence="7" id="KW-0408">Iron</keyword>
<dbReference type="InterPro" id="IPR012910">
    <property type="entry name" value="Plug_dom"/>
</dbReference>
<dbReference type="SUPFAM" id="SSF56935">
    <property type="entry name" value="Porins"/>
    <property type="match status" value="1"/>
</dbReference>
<keyword evidence="3 12" id="KW-1134">Transmembrane beta strand</keyword>
<feature type="short sequence motif" description="TonB box" evidence="13">
    <location>
        <begin position="36"/>
        <end position="42"/>
    </location>
</feature>
<keyword evidence="8" id="KW-0406">Ion transport</keyword>
<evidence type="ECO:0000256" key="8">
    <source>
        <dbReference type="ARBA" id="ARBA00023065"/>
    </source>
</evidence>
<evidence type="ECO:0000256" key="9">
    <source>
        <dbReference type="ARBA" id="ARBA00023077"/>
    </source>
</evidence>
<dbReference type="InterPro" id="IPR036942">
    <property type="entry name" value="Beta-barrel_TonB_sf"/>
</dbReference>
<dbReference type="InterPro" id="IPR000531">
    <property type="entry name" value="Beta-barrel_TonB"/>
</dbReference>
<comment type="similarity">
    <text evidence="12 14">Belongs to the TonB-dependent receptor family.</text>
</comment>
<reference evidence="18 19" key="1">
    <citation type="submission" date="2018-05" db="EMBL/GenBank/DDBJ databases">
        <title>Salinimonas sp. HMF8227 Genome sequencing and assembly.</title>
        <authorList>
            <person name="Kang H."/>
            <person name="Kang J."/>
            <person name="Cha I."/>
            <person name="Kim H."/>
            <person name="Joh K."/>
        </authorList>
    </citation>
    <scope>NUCLEOTIDE SEQUENCE [LARGE SCALE GENOMIC DNA]</scope>
    <source>
        <strain evidence="18 19">HMF8227</strain>
    </source>
</reference>
<evidence type="ECO:0000256" key="7">
    <source>
        <dbReference type="ARBA" id="ARBA00023004"/>
    </source>
</evidence>
<evidence type="ECO:0000259" key="16">
    <source>
        <dbReference type="Pfam" id="PF00593"/>
    </source>
</evidence>
<gene>
    <name evidence="18" type="ORF">HMF8227_00617</name>
</gene>
<dbReference type="PROSITE" id="PS00430">
    <property type="entry name" value="TONB_DEPENDENT_REC_1"/>
    <property type="match status" value="1"/>
</dbReference>
<dbReference type="Pfam" id="PF07715">
    <property type="entry name" value="Plug"/>
    <property type="match status" value="1"/>
</dbReference>
<proteinExistence type="inferred from homology"/>
<evidence type="ECO:0000313" key="19">
    <source>
        <dbReference type="Proteomes" id="UP000245728"/>
    </source>
</evidence>
<keyword evidence="2 12" id="KW-0813">Transport</keyword>
<dbReference type="GO" id="GO:0009279">
    <property type="term" value="C:cell outer membrane"/>
    <property type="evidence" value="ECO:0007669"/>
    <property type="project" value="UniProtKB-SubCell"/>
</dbReference>
<dbReference type="Gene3D" id="2.170.130.10">
    <property type="entry name" value="TonB-dependent receptor, plug domain"/>
    <property type="match status" value="1"/>
</dbReference>
<dbReference type="PANTHER" id="PTHR32552">
    <property type="entry name" value="FERRICHROME IRON RECEPTOR-RELATED"/>
    <property type="match status" value="1"/>
</dbReference>
<dbReference type="InterPro" id="IPR010916">
    <property type="entry name" value="TonB_box_CS"/>
</dbReference>
<name>A0A2S2E0G6_9ALTE</name>
<dbReference type="PANTHER" id="PTHR32552:SF81">
    <property type="entry name" value="TONB-DEPENDENT OUTER MEMBRANE RECEPTOR"/>
    <property type="match status" value="1"/>
</dbReference>
<keyword evidence="19" id="KW-1185">Reference proteome</keyword>
<dbReference type="OrthoDB" id="127311at2"/>
<evidence type="ECO:0000256" key="6">
    <source>
        <dbReference type="ARBA" id="ARBA00022729"/>
    </source>
</evidence>
<evidence type="ECO:0000256" key="11">
    <source>
        <dbReference type="ARBA" id="ARBA00023237"/>
    </source>
</evidence>
<dbReference type="Gene3D" id="2.40.170.20">
    <property type="entry name" value="TonB-dependent receptor, beta-barrel domain"/>
    <property type="match status" value="1"/>
</dbReference>
<evidence type="ECO:0000256" key="5">
    <source>
        <dbReference type="ARBA" id="ARBA00022692"/>
    </source>
</evidence>
<evidence type="ECO:0000256" key="1">
    <source>
        <dbReference type="ARBA" id="ARBA00004571"/>
    </source>
</evidence>
<dbReference type="Proteomes" id="UP000245728">
    <property type="component" value="Chromosome"/>
</dbReference>
<keyword evidence="5 12" id="KW-0812">Transmembrane</keyword>
<organism evidence="18 19">
    <name type="scientific">Saliniradius amylolyticus</name>
    <dbReference type="NCBI Taxonomy" id="2183582"/>
    <lineage>
        <taxon>Bacteria</taxon>
        <taxon>Pseudomonadati</taxon>
        <taxon>Pseudomonadota</taxon>
        <taxon>Gammaproteobacteria</taxon>
        <taxon>Alteromonadales</taxon>
        <taxon>Alteromonadaceae</taxon>
        <taxon>Saliniradius</taxon>
    </lineage>
</organism>
<evidence type="ECO:0000256" key="2">
    <source>
        <dbReference type="ARBA" id="ARBA00022448"/>
    </source>
</evidence>
<keyword evidence="10 12" id="KW-0472">Membrane</keyword>
<dbReference type="Pfam" id="PF00593">
    <property type="entry name" value="TonB_dep_Rec_b-barrel"/>
    <property type="match status" value="1"/>
</dbReference>
<evidence type="ECO:0008006" key="20">
    <source>
        <dbReference type="Google" id="ProtNLM"/>
    </source>
</evidence>